<organism evidence="2 3">
    <name type="scientific">Burkholderia multivorans</name>
    <dbReference type="NCBI Taxonomy" id="87883"/>
    <lineage>
        <taxon>Bacteria</taxon>
        <taxon>Pseudomonadati</taxon>
        <taxon>Pseudomonadota</taxon>
        <taxon>Betaproteobacteria</taxon>
        <taxon>Burkholderiales</taxon>
        <taxon>Burkholderiaceae</taxon>
        <taxon>Burkholderia</taxon>
        <taxon>Burkholderia cepacia complex</taxon>
    </lineage>
</organism>
<gene>
    <name evidence="2" type="ORF">C6Q15_09000</name>
</gene>
<protein>
    <submittedName>
        <fullName evidence="2">Nuclease</fullName>
    </submittedName>
</protein>
<evidence type="ECO:0000313" key="3">
    <source>
        <dbReference type="Proteomes" id="UP000238982"/>
    </source>
</evidence>
<name>A0A2S9MV27_9BURK</name>
<accession>A0A2S9MV27</accession>
<feature type="region of interest" description="Disordered" evidence="1">
    <location>
        <begin position="1"/>
        <end position="20"/>
    </location>
</feature>
<comment type="caution">
    <text evidence="2">The sequence shown here is derived from an EMBL/GenBank/DDBJ whole genome shotgun (WGS) entry which is preliminary data.</text>
</comment>
<feature type="region of interest" description="Disordered" evidence="1">
    <location>
        <begin position="203"/>
        <end position="222"/>
    </location>
</feature>
<dbReference type="EMBL" id="PVGH01000040">
    <property type="protein sequence ID" value="PRF63055.1"/>
    <property type="molecule type" value="Genomic_DNA"/>
</dbReference>
<dbReference type="RefSeq" id="WP_105797440.1">
    <property type="nucleotide sequence ID" value="NZ_JAGXEM010000007.1"/>
</dbReference>
<feature type="region of interest" description="Disordered" evidence="1">
    <location>
        <begin position="227"/>
        <end position="260"/>
    </location>
</feature>
<sequence>MTGPYSAGSATGGSASGEGQTTIVGARRGLSPDEKKQLCDLMCKCGRVGVAIATKNGSRILRQKCVAERLNLANATSRAMSGKPTEYLPEVAYDMRPKPPAPPVPIMEDEDPLTPVGGLLNWIQEKWPGKLGGYIQGKKAGLDQIRRPDVVIVHDPSQPPVQSNIKAVVEMKFEDSFGYGQEISYKRIAGDDSKYVSLRRADCPCDDEEPKGKPARSAQTQSDMDELFGVDSSGNAAGPFGLPPISPVGPGSAAPGAVFP</sequence>
<evidence type="ECO:0000313" key="2">
    <source>
        <dbReference type="EMBL" id="PRF63055.1"/>
    </source>
</evidence>
<reference evidence="2 3" key="1">
    <citation type="submission" date="2018-03" db="EMBL/GenBank/DDBJ databases">
        <authorList>
            <person name="Keele B.F."/>
        </authorList>
    </citation>
    <scope>NUCLEOTIDE SEQUENCE [LARGE SCALE GENOMIC DNA]</scope>
    <source>
        <strain evidence="2 3">AU19729</strain>
    </source>
</reference>
<dbReference type="AlphaFoldDB" id="A0A2S9MV27"/>
<evidence type="ECO:0000256" key="1">
    <source>
        <dbReference type="SAM" id="MobiDB-lite"/>
    </source>
</evidence>
<proteinExistence type="predicted"/>
<dbReference type="Proteomes" id="UP000238982">
    <property type="component" value="Unassembled WGS sequence"/>
</dbReference>